<protein>
    <submittedName>
        <fullName evidence="1">Uncharacterized protein</fullName>
    </submittedName>
</protein>
<gene>
    <name evidence="1" type="ORF">EJ03DRAFT_46164</name>
</gene>
<sequence>MCTRASLTCLQPTDVPHLVILHSFICCIVLENSRDASFTASFALTVNPNQDGSPTTCISTTCSSRCERYRSYAGYIKQAVMHRSDELQACHRWSVPRSFCSHIMLYCTCARMRFDGDKNRRSPVFASRRGCSRLAFAFSAPTALQQRPRLTNVTSALSQTSVCIRAGVVKV</sequence>
<evidence type="ECO:0000313" key="1">
    <source>
        <dbReference type="EMBL" id="KAF2771143.1"/>
    </source>
</evidence>
<accession>A0A6G1LDX2</accession>
<reference evidence="1" key="1">
    <citation type="journal article" date="2020" name="Stud. Mycol.">
        <title>101 Dothideomycetes genomes: a test case for predicting lifestyles and emergence of pathogens.</title>
        <authorList>
            <person name="Haridas S."/>
            <person name="Albert R."/>
            <person name="Binder M."/>
            <person name="Bloem J."/>
            <person name="Labutti K."/>
            <person name="Salamov A."/>
            <person name="Andreopoulos B."/>
            <person name="Baker S."/>
            <person name="Barry K."/>
            <person name="Bills G."/>
            <person name="Bluhm B."/>
            <person name="Cannon C."/>
            <person name="Castanera R."/>
            <person name="Culley D."/>
            <person name="Daum C."/>
            <person name="Ezra D."/>
            <person name="Gonzalez J."/>
            <person name="Henrissat B."/>
            <person name="Kuo A."/>
            <person name="Liang C."/>
            <person name="Lipzen A."/>
            <person name="Lutzoni F."/>
            <person name="Magnuson J."/>
            <person name="Mondo S."/>
            <person name="Nolan M."/>
            <person name="Ohm R."/>
            <person name="Pangilinan J."/>
            <person name="Park H.-J."/>
            <person name="Ramirez L."/>
            <person name="Alfaro M."/>
            <person name="Sun H."/>
            <person name="Tritt A."/>
            <person name="Yoshinaga Y."/>
            <person name="Zwiers L.-H."/>
            <person name="Turgeon B."/>
            <person name="Goodwin S."/>
            <person name="Spatafora J."/>
            <person name="Crous P."/>
            <person name="Grigoriev I."/>
        </authorList>
    </citation>
    <scope>NUCLEOTIDE SEQUENCE</scope>
    <source>
        <strain evidence="1">CBS 116005</strain>
    </source>
</reference>
<dbReference type="EMBL" id="ML995821">
    <property type="protein sequence ID" value="KAF2771143.1"/>
    <property type="molecule type" value="Genomic_DNA"/>
</dbReference>
<keyword evidence="2" id="KW-1185">Reference proteome</keyword>
<organism evidence="1 2">
    <name type="scientific">Teratosphaeria nubilosa</name>
    <dbReference type="NCBI Taxonomy" id="161662"/>
    <lineage>
        <taxon>Eukaryota</taxon>
        <taxon>Fungi</taxon>
        <taxon>Dikarya</taxon>
        <taxon>Ascomycota</taxon>
        <taxon>Pezizomycotina</taxon>
        <taxon>Dothideomycetes</taxon>
        <taxon>Dothideomycetidae</taxon>
        <taxon>Mycosphaerellales</taxon>
        <taxon>Teratosphaeriaceae</taxon>
        <taxon>Teratosphaeria</taxon>
    </lineage>
</organism>
<name>A0A6G1LDX2_9PEZI</name>
<proteinExistence type="predicted"/>
<evidence type="ECO:0000313" key="2">
    <source>
        <dbReference type="Proteomes" id="UP000799436"/>
    </source>
</evidence>
<dbReference type="AlphaFoldDB" id="A0A6G1LDX2"/>
<dbReference type="Proteomes" id="UP000799436">
    <property type="component" value="Unassembled WGS sequence"/>
</dbReference>